<dbReference type="AlphaFoldDB" id="A0A1R0H9J5"/>
<comment type="caution">
    <text evidence="3">The sequence shown here is derived from an EMBL/GenBank/DDBJ whole genome shotgun (WGS) entry which is preliminary data.</text>
</comment>
<reference evidence="3 4" key="1">
    <citation type="journal article" date="2016" name="Mol. Biol. Evol.">
        <title>Genome-Wide Survey of Gut Fungi (Harpellales) Reveals the First Horizontally Transferred Ubiquitin Gene from a Mosquito Host.</title>
        <authorList>
            <person name="Wang Y."/>
            <person name="White M.M."/>
            <person name="Kvist S."/>
            <person name="Moncalvo J.M."/>
        </authorList>
    </citation>
    <scope>NUCLEOTIDE SEQUENCE [LARGE SCALE GENOMIC DNA]</scope>
    <source>
        <strain evidence="3 4">ALG-7-W6</strain>
    </source>
</reference>
<dbReference type="PANTHER" id="PTHR47260">
    <property type="entry name" value="UPF0644 PROTEIN PB2B4.06"/>
    <property type="match status" value="1"/>
</dbReference>
<gene>
    <name evidence="3" type="ORF">AYI68_g12</name>
</gene>
<proteinExistence type="predicted"/>
<keyword evidence="1" id="KW-0812">Transmembrane</keyword>
<evidence type="ECO:0000313" key="3">
    <source>
        <dbReference type="EMBL" id="OLY85781.1"/>
    </source>
</evidence>
<dbReference type="InterPro" id="IPR006683">
    <property type="entry name" value="Thioestr_dom"/>
</dbReference>
<dbReference type="PANTHER" id="PTHR47260:SF1">
    <property type="entry name" value="UPF0644 PROTEIN PB2B4.06"/>
    <property type="match status" value="1"/>
</dbReference>
<keyword evidence="1" id="KW-0472">Membrane</keyword>
<evidence type="ECO:0000259" key="2">
    <source>
        <dbReference type="Pfam" id="PF03061"/>
    </source>
</evidence>
<feature type="transmembrane region" description="Helical" evidence="1">
    <location>
        <begin position="12"/>
        <end position="29"/>
    </location>
</feature>
<dbReference type="Proteomes" id="UP000187455">
    <property type="component" value="Unassembled WGS sequence"/>
</dbReference>
<evidence type="ECO:0000313" key="4">
    <source>
        <dbReference type="Proteomes" id="UP000187455"/>
    </source>
</evidence>
<dbReference type="CDD" id="cd03443">
    <property type="entry name" value="PaaI_thioesterase"/>
    <property type="match status" value="1"/>
</dbReference>
<dbReference type="InterPro" id="IPR029069">
    <property type="entry name" value="HotDog_dom_sf"/>
</dbReference>
<dbReference type="SUPFAM" id="SSF54637">
    <property type="entry name" value="Thioesterase/thiol ester dehydrase-isomerase"/>
    <property type="match status" value="1"/>
</dbReference>
<dbReference type="Pfam" id="PF03061">
    <property type="entry name" value="4HBT"/>
    <property type="match status" value="1"/>
</dbReference>
<feature type="domain" description="Thioesterase" evidence="2">
    <location>
        <begin position="134"/>
        <end position="208"/>
    </location>
</feature>
<dbReference type="OrthoDB" id="506431at2759"/>
<name>A0A1R0H9J5_9FUNG</name>
<keyword evidence="1" id="KW-1133">Transmembrane helix</keyword>
<sequence>MSSAGSFLSKLIYTNAALLTGAGVALFAVDRGYFKPTSIFNNSESKNNVDNESVFSSQISNLKLVKDLRADTGTWRELPFTFGLEDELAQKSFLHSTFNQPDHLLAVPKMFVNKDKKKVIYLFYIGKKLCGHPGIMHGGVQAMLYDEAMARPALLNLPRNTGFTAYLNIQYKKPVIVDQILIMRADLEEIVGRKATVKASIENVNGDVLSTAESLFVSPSDKTLLKDNTEAFSTV</sequence>
<evidence type="ECO:0000256" key="1">
    <source>
        <dbReference type="SAM" id="Phobius"/>
    </source>
</evidence>
<keyword evidence="4" id="KW-1185">Reference proteome</keyword>
<accession>A0A1R0H9J5</accession>
<dbReference type="Gene3D" id="3.10.129.10">
    <property type="entry name" value="Hotdog Thioesterase"/>
    <property type="match status" value="1"/>
</dbReference>
<dbReference type="STRING" id="133383.A0A1R0H9J5"/>
<dbReference type="InterPro" id="IPR052061">
    <property type="entry name" value="PTE-AB_protein"/>
</dbReference>
<organism evidence="3 4">
    <name type="scientific">Smittium mucronatum</name>
    <dbReference type="NCBI Taxonomy" id="133383"/>
    <lineage>
        <taxon>Eukaryota</taxon>
        <taxon>Fungi</taxon>
        <taxon>Fungi incertae sedis</taxon>
        <taxon>Zoopagomycota</taxon>
        <taxon>Kickxellomycotina</taxon>
        <taxon>Harpellomycetes</taxon>
        <taxon>Harpellales</taxon>
        <taxon>Legeriomycetaceae</taxon>
        <taxon>Smittium</taxon>
    </lineage>
</organism>
<protein>
    <submittedName>
        <fullName evidence="3">Acyl-coenzyme A thioesterase THEM4</fullName>
    </submittedName>
</protein>
<dbReference type="EMBL" id="LSSL01000004">
    <property type="protein sequence ID" value="OLY85781.1"/>
    <property type="molecule type" value="Genomic_DNA"/>
</dbReference>